<name>A0A5B8RDD5_9ZZZZ</name>
<evidence type="ECO:0000259" key="1">
    <source>
        <dbReference type="Pfam" id="PF08878"/>
    </source>
</evidence>
<reference evidence="2" key="1">
    <citation type="submission" date="2019-06" db="EMBL/GenBank/DDBJ databases">
        <authorList>
            <person name="Murdoch R.W."/>
            <person name="Fathepure B."/>
        </authorList>
    </citation>
    <scope>NUCLEOTIDE SEQUENCE</scope>
</reference>
<protein>
    <recommendedName>
        <fullName evidence="1">Anti-bacteriophage protein A/HamA C-terminal domain-containing protein</fullName>
    </recommendedName>
</protein>
<evidence type="ECO:0000313" key="2">
    <source>
        <dbReference type="EMBL" id="QEA06860.1"/>
    </source>
</evidence>
<feature type="domain" description="Anti-bacteriophage protein A/HamA C-terminal" evidence="1">
    <location>
        <begin position="38"/>
        <end position="250"/>
    </location>
</feature>
<dbReference type="InterPro" id="IPR014976">
    <property type="entry name" value="AbpA_HamA_C"/>
</dbReference>
<organism evidence="2">
    <name type="scientific">uncultured organism</name>
    <dbReference type="NCBI Taxonomy" id="155900"/>
    <lineage>
        <taxon>unclassified sequences</taxon>
        <taxon>environmental samples</taxon>
    </lineage>
</organism>
<dbReference type="Pfam" id="PF08878">
    <property type="entry name" value="HamA"/>
    <property type="match status" value="1"/>
</dbReference>
<dbReference type="AlphaFoldDB" id="A0A5B8RDD5"/>
<gene>
    <name evidence="2" type="ORF">KBTEX_03201</name>
</gene>
<proteinExistence type="predicted"/>
<dbReference type="EMBL" id="MN079178">
    <property type="protein sequence ID" value="QEA06860.1"/>
    <property type="molecule type" value="Genomic_DNA"/>
</dbReference>
<accession>A0A5B8RDD5</accession>
<sequence length="258" mass="27995">MPTDFSIWSDKEEEDVGAGCLVTITAAGNVLDVAPPLLAKMVPHHYASPERLARLLERLGKSAAAGYVRERLPTTRTARSGDLGEILAAEYIDAETAYSVPIKRLRWKDHRNMALRGDDVIAIKPPAEDEPIRFLKTEAKSRAALDADTVAEAREALDSHDGLPSPHALGFISDRLHETGNTALGDLIDRAQLNDGISSRQVGHMLFTFSGNSPHRLLSNDLGAYGGAVSQQAIGLRVEPHQQLIAAVYNLVEAEHDP</sequence>